<name>A0A6J6JHX4_9ZZZZ</name>
<sequence length="296" mass="32611">MFFDPNAVSGSVHEPFAEACSVDDRPRCRINIFSRNARTTSNKSGGFSDMQMTVDLGHSRSWRSRDDASSDVRAVTNTISVGHGSAEIAKNDFIGTNHSGTWLVMRACGVLSRSDNCEVHTVMAFGQDPSADVGRYLGFGAADKGDLASLELCGDAIDCCGSSPQCDYLCGVFHGTKRTNDRCCCPEVQIGTCMLKLNKESSPCSFADRGVCRGANEVRNDRDRVVGFAPWANRKEVVSGHHACDFQSRYHQSRVCLSWNDKHCEPFERHCFVARKPRQVGTDRKQADVDSLISHR</sequence>
<organism evidence="1">
    <name type="scientific">freshwater metagenome</name>
    <dbReference type="NCBI Taxonomy" id="449393"/>
    <lineage>
        <taxon>unclassified sequences</taxon>
        <taxon>metagenomes</taxon>
        <taxon>ecological metagenomes</taxon>
    </lineage>
</organism>
<proteinExistence type="predicted"/>
<protein>
    <submittedName>
        <fullName evidence="1">Unannotated protein</fullName>
    </submittedName>
</protein>
<dbReference type="EMBL" id="CAEZVC010000157">
    <property type="protein sequence ID" value="CAB4635733.1"/>
    <property type="molecule type" value="Genomic_DNA"/>
</dbReference>
<accession>A0A6J6JHX4</accession>
<evidence type="ECO:0000313" key="1">
    <source>
        <dbReference type="EMBL" id="CAB4635733.1"/>
    </source>
</evidence>
<dbReference type="AlphaFoldDB" id="A0A6J6JHX4"/>
<reference evidence="1" key="1">
    <citation type="submission" date="2020-05" db="EMBL/GenBank/DDBJ databases">
        <authorList>
            <person name="Chiriac C."/>
            <person name="Salcher M."/>
            <person name="Ghai R."/>
            <person name="Kavagutti S V."/>
        </authorList>
    </citation>
    <scope>NUCLEOTIDE SEQUENCE</scope>
</reference>
<gene>
    <name evidence="1" type="ORF">UFOPK1906_01761</name>
</gene>